<dbReference type="InterPro" id="IPR050595">
    <property type="entry name" value="Bact_response_regulator"/>
</dbReference>
<dbReference type="AlphaFoldDB" id="A0A933MID9"/>
<dbReference type="CDD" id="cd00156">
    <property type="entry name" value="REC"/>
    <property type="match status" value="1"/>
</dbReference>
<dbReference type="InterPro" id="IPR011006">
    <property type="entry name" value="CheY-like_superfamily"/>
</dbReference>
<evidence type="ECO:0000256" key="3">
    <source>
        <dbReference type="PROSITE-ProRule" id="PRU00169"/>
    </source>
</evidence>
<feature type="modified residue" description="4-aspartylphosphate" evidence="3">
    <location>
        <position position="55"/>
    </location>
</feature>
<evidence type="ECO:0000313" key="5">
    <source>
        <dbReference type="EMBL" id="MBI4726992.1"/>
    </source>
</evidence>
<dbReference type="SMART" id="SM00448">
    <property type="entry name" value="REC"/>
    <property type="match status" value="1"/>
</dbReference>
<dbReference type="EMBL" id="JACQXR010000093">
    <property type="protein sequence ID" value="MBI4726992.1"/>
    <property type="molecule type" value="Genomic_DNA"/>
</dbReference>
<gene>
    <name evidence="5" type="ORF">HY768_07185</name>
</gene>
<dbReference type="PANTHER" id="PTHR44591:SF14">
    <property type="entry name" value="PROTEIN PILG"/>
    <property type="match status" value="1"/>
</dbReference>
<accession>A0A933MID9</accession>
<evidence type="ECO:0000256" key="1">
    <source>
        <dbReference type="ARBA" id="ARBA00022553"/>
    </source>
</evidence>
<proteinExistence type="predicted"/>
<sequence length="519" mass="60220">MERPYKILWVDDEIDLLKSQILLLQDKGFIVIPAASGEEALVRVKEHDFDLALLDEMMPGMDGLATLSALRHLRPELPAIMATKNEKEELVEQALGQKIDDFLLKPLNPAQVLASCRRVLESRHLVEGQASKEYLSQLNDLRDFDYPSLDWQGWCRHYQMLTEWDLRLSELPDQGLHQSHEDITKEANLEFGRFIEENYIHWLHGASRPILSPDLVERYILPVLKNNQKCLLLVLDCMRLDQWLLLEPYLKEWFDIKREHYCSILPTATPYSRNAIFSGLYPSQLAKNYPQYWEKGGHAGEASLNRHEHKLLELQLQRLKVPHPSDFRYSKIYNIDEGHELKKVFGSWQNVSLAAVVVNFMDILVHSRAESLVLQEIAPDEKAFRSLTRTWFANSDVLNILQQAARQKRQVIVTTDHGSLQGRRAAAIQAGRDTSANLRYKSGTNISCDPRQTLWIKNPLEYMLPEDFTGLQYLVAKEDYYLVYPTKFEEYRKRYEGTFQHGGISMEEMILPVCRLTPK</sequence>
<feature type="domain" description="Response regulatory" evidence="4">
    <location>
        <begin position="6"/>
        <end position="120"/>
    </location>
</feature>
<dbReference type="SUPFAM" id="SSF53649">
    <property type="entry name" value="Alkaline phosphatase-like"/>
    <property type="match status" value="1"/>
</dbReference>
<dbReference type="PROSITE" id="PS50110">
    <property type="entry name" value="RESPONSE_REGULATORY"/>
    <property type="match status" value="1"/>
</dbReference>
<dbReference type="InterPro" id="IPR017850">
    <property type="entry name" value="Alkaline_phosphatase_core_sf"/>
</dbReference>
<dbReference type="Pfam" id="PF00072">
    <property type="entry name" value="Response_reg"/>
    <property type="match status" value="1"/>
</dbReference>
<dbReference type="SUPFAM" id="SSF52172">
    <property type="entry name" value="CheY-like"/>
    <property type="match status" value="1"/>
</dbReference>
<keyword evidence="1 3" id="KW-0597">Phosphoprotein</keyword>
<organism evidence="5 6">
    <name type="scientific">candidate division TA06 bacterium</name>
    <dbReference type="NCBI Taxonomy" id="2250710"/>
    <lineage>
        <taxon>Bacteria</taxon>
        <taxon>Bacteria division TA06</taxon>
    </lineage>
</organism>
<evidence type="ECO:0000313" key="6">
    <source>
        <dbReference type="Proteomes" id="UP000736328"/>
    </source>
</evidence>
<reference evidence="5" key="1">
    <citation type="submission" date="2020-07" db="EMBL/GenBank/DDBJ databases">
        <title>Huge and variable diversity of episymbiotic CPR bacteria and DPANN archaea in groundwater ecosystems.</title>
        <authorList>
            <person name="He C.Y."/>
            <person name="Keren R."/>
            <person name="Whittaker M."/>
            <person name="Farag I.F."/>
            <person name="Doudna J."/>
            <person name="Cate J.H.D."/>
            <person name="Banfield J.F."/>
        </authorList>
    </citation>
    <scope>NUCLEOTIDE SEQUENCE</scope>
    <source>
        <strain evidence="5">NC_groundwater_1520_Pr4_B-0.1um_53_5</strain>
    </source>
</reference>
<comment type="caution">
    <text evidence="5">The sequence shown here is derived from an EMBL/GenBank/DDBJ whole genome shotgun (WGS) entry which is preliminary data.</text>
</comment>
<evidence type="ECO:0000259" key="4">
    <source>
        <dbReference type="PROSITE" id="PS50110"/>
    </source>
</evidence>
<dbReference type="PANTHER" id="PTHR44591">
    <property type="entry name" value="STRESS RESPONSE REGULATOR PROTEIN 1"/>
    <property type="match status" value="1"/>
</dbReference>
<keyword evidence="2" id="KW-0902">Two-component regulatory system</keyword>
<name>A0A933MID9_UNCT6</name>
<evidence type="ECO:0000256" key="2">
    <source>
        <dbReference type="ARBA" id="ARBA00023012"/>
    </source>
</evidence>
<dbReference type="Proteomes" id="UP000736328">
    <property type="component" value="Unassembled WGS sequence"/>
</dbReference>
<dbReference type="InterPro" id="IPR001789">
    <property type="entry name" value="Sig_transdc_resp-reg_receiver"/>
</dbReference>
<protein>
    <submittedName>
        <fullName evidence="5">Response regulator</fullName>
    </submittedName>
</protein>
<dbReference type="Pfam" id="PF08665">
    <property type="entry name" value="PglZ"/>
    <property type="match status" value="1"/>
</dbReference>
<dbReference type="GO" id="GO:0000160">
    <property type="term" value="P:phosphorelay signal transduction system"/>
    <property type="evidence" value="ECO:0007669"/>
    <property type="project" value="UniProtKB-KW"/>
</dbReference>
<dbReference type="Gene3D" id="3.40.50.2300">
    <property type="match status" value="1"/>
</dbReference>